<gene>
    <name evidence="6" type="ORF">ED208_14015</name>
</gene>
<dbReference type="EMBL" id="RJVO01000007">
    <property type="protein sequence ID" value="ROH87825.1"/>
    <property type="molecule type" value="Genomic_DNA"/>
</dbReference>
<reference evidence="6 7" key="1">
    <citation type="submission" date="2018-10" db="EMBL/GenBank/DDBJ databases">
        <authorList>
            <person name="Chen W.-M."/>
        </authorList>
    </citation>
    <scope>NUCLEOTIDE SEQUENCE [LARGE SCALE GENOMIC DNA]</scope>
    <source>
        <strain evidence="6 7">THS-13</strain>
    </source>
</reference>
<dbReference type="Gene3D" id="2.40.30.170">
    <property type="match status" value="1"/>
</dbReference>
<feature type="transmembrane region" description="Helical" evidence="4">
    <location>
        <begin position="391"/>
        <end position="410"/>
    </location>
</feature>
<keyword evidence="4" id="KW-1133">Transmembrane helix</keyword>
<evidence type="ECO:0000256" key="1">
    <source>
        <dbReference type="ARBA" id="ARBA00004196"/>
    </source>
</evidence>
<evidence type="ECO:0000256" key="4">
    <source>
        <dbReference type="SAM" id="Phobius"/>
    </source>
</evidence>
<dbReference type="GO" id="GO:0030313">
    <property type="term" value="C:cell envelope"/>
    <property type="evidence" value="ECO:0007669"/>
    <property type="project" value="UniProtKB-SubCell"/>
</dbReference>
<evidence type="ECO:0000313" key="6">
    <source>
        <dbReference type="EMBL" id="ROH87825.1"/>
    </source>
</evidence>
<dbReference type="InterPro" id="IPR058792">
    <property type="entry name" value="Beta-barrel_RND_2"/>
</dbReference>
<dbReference type="InterPro" id="IPR050465">
    <property type="entry name" value="UPF0194_transport"/>
</dbReference>
<comment type="subcellular location">
    <subcellularLocation>
        <location evidence="1">Cell envelope</location>
    </subcellularLocation>
</comment>
<dbReference type="Gene3D" id="2.40.50.100">
    <property type="match status" value="1"/>
</dbReference>
<feature type="transmembrane region" description="Helical" evidence="4">
    <location>
        <begin position="364"/>
        <end position="385"/>
    </location>
</feature>
<feature type="transmembrane region" description="Helical" evidence="4">
    <location>
        <begin position="296"/>
        <end position="314"/>
    </location>
</feature>
<keyword evidence="7" id="KW-1185">Reference proteome</keyword>
<dbReference type="AlphaFoldDB" id="A0A3N0V577"/>
<protein>
    <submittedName>
        <fullName evidence="6">HlyD family efflux transporter periplasmic adaptor subunit</fullName>
    </submittedName>
</protein>
<proteinExistence type="predicted"/>
<dbReference type="PANTHER" id="PTHR32347">
    <property type="entry name" value="EFFLUX SYSTEM COMPONENT YKNX-RELATED"/>
    <property type="match status" value="1"/>
</dbReference>
<dbReference type="Proteomes" id="UP000282106">
    <property type="component" value="Unassembled WGS sequence"/>
</dbReference>
<feature type="transmembrane region" description="Helical" evidence="4">
    <location>
        <begin position="205"/>
        <end position="226"/>
    </location>
</feature>
<feature type="domain" description="CusB-like beta-barrel" evidence="5">
    <location>
        <begin position="673"/>
        <end position="747"/>
    </location>
</feature>
<dbReference type="SUPFAM" id="SSF111369">
    <property type="entry name" value="HlyD-like secretion proteins"/>
    <property type="match status" value="1"/>
</dbReference>
<feature type="transmembrane region" description="Helical" evidence="4">
    <location>
        <begin position="268"/>
        <end position="290"/>
    </location>
</feature>
<comment type="caution">
    <text evidence="6">The sequence shown here is derived from an EMBL/GenBank/DDBJ whole genome shotgun (WGS) entry which is preliminary data.</text>
</comment>
<sequence>MSAHPRRRFAPGSLRPQPRRPGWLAFAPGREQAPLALTPPERELAELFDGQRSGAEILDAARARGLDIDAESLERYAAELAMAGLLEPGRDEPLPSPPISDVRGSAYGSQAIPPSTMPGSLAGPGLMGSLLRLVTDRSTLRYKPYRAVSAQPWTRLGAPLIAPLSSPPALLVSVVLFLLLLYGLWRHRLAVLSDLAHLSGPGMLALNMLLGWTLVHLATVSARAAAISRYAGLEPKLGLIRGLFGQPMLYVDSRGPAEAGDRATRTRIVGAGLSAPMVLVTLAALTWFLSRGSATALSPYSLGIGFIALFGLLLRANPLLRLDGYFLLAQWLGIPNLREQAFTASKQRRGTGWSPAQRSLPKPLLYLFRFLATGNLLLLLGLMLIPLQALTARYGALGLVPLMVVLGVIVTQSFRNARSGASNLNLGQLQPPPWWQRSRRFWAICIALLVLACLPYRYHPSGDFLVLPGDRADVRALTAGDVREVLVQEGETVKAGQVLARIAADEPRAQVASNEARLAQLRADLSLAGKGGKLEEVEVARSALDTASKRAEVSAAQAQRVQEAFRRKSVTAQEYDRARGQADVDRKALEEARRRLELVKSPAVSDRIAAIEAQIRDVQAQLVYHRQQLAYTEVKAPIAGVVVSGSLQFARGQFLNRGDLLAVIEDSQQRLAEVRISESAIGEIAPGKEARARVWAFPASSFVGEVRRIAPAAEDGPYGKVVRVQVALDDPERRLLPGMTGNAKLQGDWHPAIVVFSRALLRFLFVELWSWIP</sequence>
<keyword evidence="2" id="KW-0175">Coiled coil</keyword>
<accession>A0A3N0V577</accession>
<dbReference type="PANTHER" id="PTHR32347:SF23">
    <property type="entry name" value="BLL5650 PROTEIN"/>
    <property type="match status" value="1"/>
</dbReference>
<dbReference type="Pfam" id="PF25954">
    <property type="entry name" value="Beta-barrel_RND_2"/>
    <property type="match status" value="1"/>
</dbReference>
<name>A0A3N0V577_9GAMM</name>
<dbReference type="RefSeq" id="WP_123212549.1">
    <property type="nucleotide sequence ID" value="NZ_RJVO01000007.1"/>
</dbReference>
<feature type="transmembrane region" description="Helical" evidence="4">
    <location>
        <begin position="169"/>
        <end position="185"/>
    </location>
</feature>
<evidence type="ECO:0000313" key="7">
    <source>
        <dbReference type="Proteomes" id="UP000282106"/>
    </source>
</evidence>
<evidence type="ECO:0000256" key="3">
    <source>
        <dbReference type="SAM" id="MobiDB-lite"/>
    </source>
</evidence>
<evidence type="ECO:0000259" key="5">
    <source>
        <dbReference type="Pfam" id="PF25954"/>
    </source>
</evidence>
<feature type="region of interest" description="Disordered" evidence="3">
    <location>
        <begin position="1"/>
        <end position="25"/>
    </location>
</feature>
<keyword evidence="4" id="KW-0812">Transmembrane</keyword>
<dbReference type="InParanoid" id="A0A3N0V577"/>
<organism evidence="6 7">
    <name type="scientific">Stagnimonas aquatica</name>
    <dbReference type="NCBI Taxonomy" id="2689987"/>
    <lineage>
        <taxon>Bacteria</taxon>
        <taxon>Pseudomonadati</taxon>
        <taxon>Pseudomonadota</taxon>
        <taxon>Gammaproteobacteria</taxon>
        <taxon>Nevskiales</taxon>
        <taxon>Nevskiaceae</taxon>
        <taxon>Stagnimonas</taxon>
    </lineage>
</organism>
<keyword evidence="4" id="KW-0472">Membrane</keyword>
<evidence type="ECO:0000256" key="2">
    <source>
        <dbReference type="ARBA" id="ARBA00023054"/>
    </source>
</evidence>
<feature type="transmembrane region" description="Helical" evidence="4">
    <location>
        <begin position="441"/>
        <end position="458"/>
    </location>
</feature>